<feature type="domain" description="Ice-binding protein C-terminal" evidence="2">
    <location>
        <begin position="192"/>
        <end position="217"/>
    </location>
</feature>
<dbReference type="Proteomes" id="UP000706151">
    <property type="component" value="Unassembled WGS sequence"/>
</dbReference>
<evidence type="ECO:0000256" key="1">
    <source>
        <dbReference type="SAM" id="SignalP"/>
    </source>
</evidence>
<evidence type="ECO:0000259" key="2">
    <source>
        <dbReference type="Pfam" id="PF07589"/>
    </source>
</evidence>
<reference evidence="3 4" key="1">
    <citation type="submission" date="2020-10" db="EMBL/GenBank/DDBJ databases">
        <title>Connecting structure to function with the recovery of over 1000 high-quality activated sludge metagenome-assembled genomes encoding full-length rRNA genes using long-read sequencing.</title>
        <authorList>
            <person name="Singleton C.M."/>
            <person name="Petriglieri F."/>
            <person name="Kristensen J.M."/>
            <person name="Kirkegaard R.H."/>
            <person name="Michaelsen T.Y."/>
            <person name="Andersen M.H."/>
            <person name="Karst S.M."/>
            <person name="Dueholm M.S."/>
            <person name="Nielsen P.H."/>
            <person name="Albertsen M."/>
        </authorList>
    </citation>
    <scope>NUCLEOTIDE SEQUENCE [LARGE SCALE GENOMIC DNA]</scope>
    <source>
        <strain evidence="3">Fred_18-Q3-R57-64_BAT3C.720</strain>
    </source>
</reference>
<keyword evidence="1" id="KW-0732">Signal</keyword>
<organism evidence="3 4">
    <name type="scientific">Candidatus Accumulibacter affinis</name>
    <dbReference type="NCBI Taxonomy" id="2954384"/>
    <lineage>
        <taxon>Bacteria</taxon>
        <taxon>Pseudomonadati</taxon>
        <taxon>Pseudomonadota</taxon>
        <taxon>Betaproteobacteria</taxon>
        <taxon>Candidatus Accumulibacter</taxon>
    </lineage>
</organism>
<protein>
    <submittedName>
        <fullName evidence="3">PEP-CTERM sorting domain-containing protein</fullName>
    </submittedName>
</protein>
<feature type="chain" id="PRO_5037297089" evidence="1">
    <location>
        <begin position="26"/>
        <end position="218"/>
    </location>
</feature>
<dbReference type="NCBIfam" id="TIGR02595">
    <property type="entry name" value="PEP_CTERM"/>
    <property type="match status" value="1"/>
</dbReference>
<evidence type="ECO:0000313" key="4">
    <source>
        <dbReference type="Proteomes" id="UP000706151"/>
    </source>
</evidence>
<comment type="caution">
    <text evidence="3">The sequence shown here is derived from an EMBL/GenBank/DDBJ whole genome shotgun (WGS) entry which is preliminary data.</text>
</comment>
<evidence type="ECO:0000313" key="3">
    <source>
        <dbReference type="EMBL" id="MBK7955435.1"/>
    </source>
</evidence>
<dbReference type="InterPro" id="IPR013424">
    <property type="entry name" value="Ice-binding_C"/>
</dbReference>
<feature type="signal peptide" evidence="1">
    <location>
        <begin position="1"/>
        <end position="25"/>
    </location>
</feature>
<accession>A0A935W897</accession>
<dbReference type="Pfam" id="PF07589">
    <property type="entry name" value="PEP-CTERM"/>
    <property type="match status" value="1"/>
</dbReference>
<gene>
    <name evidence="3" type="ORF">IPK02_16640</name>
</gene>
<proteinExistence type="predicted"/>
<name>A0A935W897_9PROT</name>
<dbReference type="AlphaFoldDB" id="A0A935W897"/>
<sequence length="218" mass="22238">MMSRKTFARALAAASLLCASAASHATFVVYNTEASFLAAVSAPGTDTFSGFLVTGTTPSPIVRTAGAYGYTASVDSSTFFGAGTVADPWLSTNEALANITFNTFSPAVSAIGGFFFGSDINGQFLPGISITLVATDADGSLIETISNSTENSFRGFVSTGPLTSLTVTAVQPSSPAWPTVEDLTLAEARAAAVPEPESAALLLAALGLMGTMAGRRRN</sequence>
<dbReference type="EMBL" id="JADJOT010000010">
    <property type="protein sequence ID" value="MBK7955435.1"/>
    <property type="molecule type" value="Genomic_DNA"/>
</dbReference>